<dbReference type="Proteomes" id="UP000719412">
    <property type="component" value="Unassembled WGS sequence"/>
</dbReference>
<proteinExistence type="predicted"/>
<protein>
    <submittedName>
        <fullName evidence="2">Uncharacterized protein</fullName>
    </submittedName>
</protein>
<accession>A0A8J6H839</accession>
<gene>
    <name evidence="2" type="ORF">GEV33_013331</name>
</gene>
<keyword evidence="3" id="KW-1185">Reference proteome</keyword>
<name>A0A8J6H839_TENMO</name>
<comment type="caution">
    <text evidence="2">The sequence shown here is derived from an EMBL/GenBank/DDBJ whole genome shotgun (WGS) entry which is preliminary data.</text>
</comment>
<sequence length="486" mass="55210">MVRERSAETRGKHLRPGGLGPIKLVARKKIDRTSPFRDRKIDGTRLFTIIAGFNLNFKFSSKKGELIGEVPCRGATFRPGTVQLRCEPFEKIQIDPAISMIKSGTCRAALNKTNRWAPRRDPCSIPTRTRKGDTRGVLPERKRTGCRLLDHIFSIILDRFVRWSRAPWSSNRRGDAQAGTRAGTRSGRCPGQLDRTSNPPRKQRRWMHLREERAQSIRPSSQFSLTARTPSGMICERVNLERLGDRSEKAAIIPCPKSPELLTTQLHHEIRRQKGQTAVTIADEIGLYRAQFLSRNFTTSMTLQIQNRPNLIRLEIVVNPVRRPRRVIQKIRLDNAPHGPADSTIHRRLMTQQQLTIDSSKTKNKGRAALVLRRYNEATSVGVGYGALIHLNERTLPLFISGTTKDDRSSFGMFPSVGVSRLCRVLTRKRGPLSATLTDTVDTHFSIGRKFIEWNSIRYDEISAKKGVAFETRRYIGIIIFQFVVT</sequence>
<evidence type="ECO:0000256" key="1">
    <source>
        <dbReference type="SAM" id="MobiDB-lite"/>
    </source>
</evidence>
<reference evidence="2" key="1">
    <citation type="journal article" date="2020" name="J Insects Food Feed">
        <title>The yellow mealworm (Tenebrio molitor) genome: a resource for the emerging insects as food and feed industry.</title>
        <authorList>
            <person name="Eriksson T."/>
            <person name="Andere A."/>
            <person name="Kelstrup H."/>
            <person name="Emery V."/>
            <person name="Picard C."/>
        </authorList>
    </citation>
    <scope>NUCLEOTIDE SEQUENCE</scope>
    <source>
        <strain evidence="2">Stoneville</strain>
        <tissue evidence="2">Whole head</tissue>
    </source>
</reference>
<feature type="region of interest" description="Disordered" evidence="1">
    <location>
        <begin position="169"/>
        <end position="204"/>
    </location>
</feature>
<evidence type="ECO:0000313" key="3">
    <source>
        <dbReference type="Proteomes" id="UP000719412"/>
    </source>
</evidence>
<evidence type="ECO:0000313" key="2">
    <source>
        <dbReference type="EMBL" id="KAH0809461.1"/>
    </source>
</evidence>
<reference evidence="2" key="2">
    <citation type="submission" date="2021-08" db="EMBL/GenBank/DDBJ databases">
        <authorList>
            <person name="Eriksson T."/>
        </authorList>
    </citation>
    <scope>NUCLEOTIDE SEQUENCE</scope>
    <source>
        <strain evidence="2">Stoneville</strain>
        <tissue evidence="2">Whole head</tissue>
    </source>
</reference>
<dbReference type="EMBL" id="JABDTM020028128">
    <property type="protein sequence ID" value="KAH0809461.1"/>
    <property type="molecule type" value="Genomic_DNA"/>
</dbReference>
<organism evidence="2 3">
    <name type="scientific">Tenebrio molitor</name>
    <name type="common">Yellow mealworm beetle</name>
    <dbReference type="NCBI Taxonomy" id="7067"/>
    <lineage>
        <taxon>Eukaryota</taxon>
        <taxon>Metazoa</taxon>
        <taxon>Ecdysozoa</taxon>
        <taxon>Arthropoda</taxon>
        <taxon>Hexapoda</taxon>
        <taxon>Insecta</taxon>
        <taxon>Pterygota</taxon>
        <taxon>Neoptera</taxon>
        <taxon>Endopterygota</taxon>
        <taxon>Coleoptera</taxon>
        <taxon>Polyphaga</taxon>
        <taxon>Cucujiformia</taxon>
        <taxon>Tenebrionidae</taxon>
        <taxon>Tenebrio</taxon>
    </lineage>
</organism>
<dbReference type="AlphaFoldDB" id="A0A8J6H839"/>